<accession>A0A6G1G3D2</accession>
<gene>
    <name evidence="2 4" type="ORF">P152DRAFT_344138</name>
</gene>
<protein>
    <recommendedName>
        <fullName evidence="5">TPR-like protein</fullName>
    </recommendedName>
</protein>
<dbReference type="AlphaFoldDB" id="A0A6G1G3D2"/>
<organism evidence="2">
    <name type="scientific">Eremomyces bilateralis CBS 781.70</name>
    <dbReference type="NCBI Taxonomy" id="1392243"/>
    <lineage>
        <taxon>Eukaryota</taxon>
        <taxon>Fungi</taxon>
        <taxon>Dikarya</taxon>
        <taxon>Ascomycota</taxon>
        <taxon>Pezizomycotina</taxon>
        <taxon>Dothideomycetes</taxon>
        <taxon>Dothideomycetes incertae sedis</taxon>
        <taxon>Eremomycetales</taxon>
        <taxon>Eremomycetaceae</taxon>
        <taxon>Eremomyces</taxon>
    </lineage>
</organism>
<dbReference type="EMBL" id="ML975157">
    <property type="protein sequence ID" value="KAF1812615.1"/>
    <property type="molecule type" value="Genomic_DNA"/>
</dbReference>
<evidence type="ECO:0000313" key="3">
    <source>
        <dbReference type="Proteomes" id="UP000504638"/>
    </source>
</evidence>
<reference evidence="4" key="3">
    <citation type="submission" date="2025-04" db="UniProtKB">
        <authorList>
            <consortium name="RefSeq"/>
        </authorList>
    </citation>
    <scope>IDENTIFICATION</scope>
    <source>
        <strain evidence="4">CBS 781.70</strain>
    </source>
</reference>
<reference evidence="2 4" key="1">
    <citation type="submission" date="2020-01" db="EMBL/GenBank/DDBJ databases">
        <authorList>
            <consortium name="DOE Joint Genome Institute"/>
            <person name="Haridas S."/>
            <person name="Albert R."/>
            <person name="Binder M."/>
            <person name="Bloem J."/>
            <person name="Labutti K."/>
            <person name="Salamov A."/>
            <person name="Andreopoulos B."/>
            <person name="Baker S.E."/>
            <person name="Barry K."/>
            <person name="Bills G."/>
            <person name="Bluhm B.H."/>
            <person name="Cannon C."/>
            <person name="Castanera R."/>
            <person name="Culley D.E."/>
            <person name="Daum C."/>
            <person name="Ezra D."/>
            <person name="Gonzalez J.B."/>
            <person name="Henrissat B."/>
            <person name="Kuo A."/>
            <person name="Liang C."/>
            <person name="Lipzen A."/>
            <person name="Lutzoni F."/>
            <person name="Magnuson J."/>
            <person name="Mondo S."/>
            <person name="Nolan M."/>
            <person name="Ohm R."/>
            <person name="Pangilinan J."/>
            <person name="Park H.-J."/>
            <person name="Ramirez L."/>
            <person name="Alfaro M."/>
            <person name="Sun H."/>
            <person name="Tritt A."/>
            <person name="Yoshinaga Y."/>
            <person name="Zwiers L.-H."/>
            <person name="Turgeon B.G."/>
            <person name="Goodwin S.B."/>
            <person name="Spatafora J.W."/>
            <person name="Crous P.W."/>
            <person name="Grigoriev I.V."/>
        </authorList>
    </citation>
    <scope>NUCLEOTIDE SEQUENCE</scope>
    <source>
        <strain evidence="2 4">CBS 781.70</strain>
    </source>
</reference>
<evidence type="ECO:0000313" key="2">
    <source>
        <dbReference type="EMBL" id="KAF1812615.1"/>
    </source>
</evidence>
<name>A0A6G1G3D2_9PEZI</name>
<feature type="region of interest" description="Disordered" evidence="1">
    <location>
        <begin position="87"/>
        <end position="111"/>
    </location>
</feature>
<evidence type="ECO:0000313" key="4">
    <source>
        <dbReference type="RefSeq" id="XP_033534246.1"/>
    </source>
</evidence>
<proteinExistence type="predicted"/>
<dbReference type="InterPro" id="IPR011990">
    <property type="entry name" value="TPR-like_helical_dom_sf"/>
</dbReference>
<keyword evidence="3" id="KW-1185">Reference proteome</keyword>
<dbReference type="Proteomes" id="UP000504638">
    <property type="component" value="Unplaced"/>
</dbReference>
<dbReference type="Gene3D" id="1.25.40.10">
    <property type="entry name" value="Tetratricopeptide repeat domain"/>
    <property type="match status" value="1"/>
</dbReference>
<dbReference type="GeneID" id="54415926"/>
<feature type="compositionally biased region" description="Basic residues" evidence="1">
    <location>
        <begin position="87"/>
        <end position="103"/>
    </location>
</feature>
<dbReference type="SUPFAM" id="SSF81901">
    <property type="entry name" value="HCP-like"/>
    <property type="match status" value="1"/>
</dbReference>
<reference evidence="4" key="2">
    <citation type="submission" date="2020-04" db="EMBL/GenBank/DDBJ databases">
        <authorList>
            <consortium name="NCBI Genome Project"/>
        </authorList>
    </citation>
    <scope>NUCLEOTIDE SEQUENCE</scope>
    <source>
        <strain evidence="4">CBS 781.70</strain>
    </source>
</reference>
<dbReference type="RefSeq" id="XP_033534246.1">
    <property type="nucleotide sequence ID" value="XM_033675356.1"/>
</dbReference>
<sequence length="527" mass="59581">MNSFCAGNLPRQMLPSGQLSGRWKIFWLAEDFPNGFTTGHRAAWSYNDIRTYPLSAFASIGSQTYTTCRPVLMQSLPCTRSGFSSSAKHHGGYWKTARSTHARRGPDPSRRPLPELAEKLEIWMPHPDEFQKFGLLQEKRETARILQTIMGAKDRTAINLEELCRKASVDIDKFATFAHYLKFKDGDGSAGWSVQGRLGQKALQAAADVGNRTAVHAFIHIGLRSHDIHNEVVKPYIPILKGLAEDNVGSMILYGKVLEEQGDLPAAESVFKQATKALQGWMKKRNYNKEVTKEMKAEKDMARMGAQWVYHRRISAWTSLALVQFDLGKTEEAKISLKRGADVDGDPYACYFYANLIASIKDGKFLQPANAEWHYYMTRAAMAGDPQAAYALGMFYYEHTSDTVADKETQKILELPATALISWWQVALKKLRSRRGKELTFATVGHQSARNRLCRSVGFYWLDVAAQSKYWPAVVRSFEVCDEEPERIVRQLQLLVDSVQPDELAKFPDEIRQAKLMIKNLSANPTR</sequence>
<evidence type="ECO:0008006" key="5">
    <source>
        <dbReference type="Google" id="ProtNLM"/>
    </source>
</evidence>
<evidence type="ECO:0000256" key="1">
    <source>
        <dbReference type="SAM" id="MobiDB-lite"/>
    </source>
</evidence>